<dbReference type="InterPro" id="IPR006097">
    <property type="entry name" value="Glu/Leu/Phe/Val/Trp_DH_dimer"/>
</dbReference>
<dbReference type="RefSeq" id="WP_311658893.1">
    <property type="nucleotide sequence ID" value="NZ_JAVRHY010000007.1"/>
</dbReference>
<evidence type="ECO:0000256" key="4">
    <source>
        <dbReference type="ARBA" id="ARBA00023027"/>
    </source>
</evidence>
<dbReference type="Pfam" id="PF00208">
    <property type="entry name" value="ELFV_dehydrog"/>
    <property type="match status" value="2"/>
</dbReference>
<evidence type="ECO:0000256" key="1">
    <source>
        <dbReference type="ARBA" id="ARBA00003868"/>
    </source>
</evidence>
<dbReference type="PIRSF" id="PIRSF000188">
    <property type="entry name" value="Phe_leu_dh"/>
    <property type="match status" value="1"/>
</dbReference>
<evidence type="ECO:0000259" key="6">
    <source>
        <dbReference type="SMART" id="SM00839"/>
    </source>
</evidence>
<accession>A0ABU3B8C6</accession>
<feature type="domain" description="Glutamate/phenylalanine/leucine/valine/L-tryptophan dehydrogenase C-terminal" evidence="6">
    <location>
        <begin position="143"/>
        <end position="345"/>
    </location>
</feature>
<evidence type="ECO:0000313" key="8">
    <source>
        <dbReference type="Proteomes" id="UP001259982"/>
    </source>
</evidence>
<dbReference type="SUPFAM" id="SSF51735">
    <property type="entry name" value="NAD(P)-binding Rossmann-fold domains"/>
    <property type="match status" value="1"/>
</dbReference>
<gene>
    <name evidence="7" type="ORF">RM531_09525</name>
</gene>
<sequence length="346" mass="35809">MAILERIQASDHEQLLFTRDRDTGLRTIIAIHDTTRGPGLGGIRIREYDSEADAVDDVLRLSQAMSYKNACAGLAFGGAKAVILGPLPADRRAAFLAMGRIVEGLAGRYVATEDMGMAEADIAVLNEVTEFAVGRSREAGGSGDPSPHTALGVFVGMRATVRAAGLGDGMRGLSVAVQGCGKVGLGLIGHLIDAGARVIAADTDTDGVAEARELGAEIVNADQILAAEVDVLAPCAIGGVLNEATIPTLRCRAVAGGANNQLATEADADRLAARGIVYAPDFVINAGGVINVGDELAPGGYSPERVRGRVMDIEQTLAEIFGESRESRQNTAGIAVARAQGLLRGR</sequence>
<dbReference type="InterPro" id="IPR036291">
    <property type="entry name" value="NAD(P)-bd_dom_sf"/>
</dbReference>
<protein>
    <submittedName>
        <fullName evidence="7">Glu/Leu/Phe/Val dehydrogenase dimerization domain-containing protein</fullName>
    </submittedName>
</protein>
<keyword evidence="8" id="KW-1185">Reference proteome</keyword>
<dbReference type="InterPro" id="IPR016211">
    <property type="entry name" value="Glu/Phe/Leu/Val/Trp_DH_bac/arc"/>
</dbReference>
<dbReference type="Gene3D" id="3.40.50.720">
    <property type="entry name" value="NAD(P)-binding Rossmann-like Domain"/>
    <property type="match status" value="1"/>
</dbReference>
<keyword evidence="4" id="KW-0520">NAD</keyword>
<dbReference type="EMBL" id="JAVRHY010000007">
    <property type="protein sequence ID" value="MDT0618716.1"/>
    <property type="molecule type" value="Genomic_DNA"/>
</dbReference>
<dbReference type="Proteomes" id="UP001259982">
    <property type="component" value="Unassembled WGS sequence"/>
</dbReference>
<dbReference type="Gene3D" id="3.40.50.10860">
    <property type="entry name" value="Leucine Dehydrogenase, chain A, domain 1"/>
    <property type="match status" value="1"/>
</dbReference>
<dbReference type="PANTHER" id="PTHR42722">
    <property type="entry name" value="LEUCINE DEHYDROGENASE"/>
    <property type="match status" value="1"/>
</dbReference>
<comment type="similarity">
    <text evidence="2 5">Belongs to the Glu/Leu/Phe/Val dehydrogenases family.</text>
</comment>
<dbReference type="InterPro" id="IPR006095">
    <property type="entry name" value="Glu/Leu/Phe/Val/Trp_DH"/>
</dbReference>
<proteinExistence type="inferred from homology"/>
<dbReference type="SMART" id="SM00839">
    <property type="entry name" value="ELFV_dehydrog"/>
    <property type="match status" value="1"/>
</dbReference>
<comment type="function">
    <text evidence="1">Catalyzes the reversible oxidative deamination of glutamate to alpha-ketoglutarate and ammonia.</text>
</comment>
<evidence type="ECO:0000256" key="3">
    <source>
        <dbReference type="ARBA" id="ARBA00023002"/>
    </source>
</evidence>
<dbReference type="SUPFAM" id="SSF53223">
    <property type="entry name" value="Aminoacid dehydrogenase-like, N-terminal domain"/>
    <property type="match status" value="1"/>
</dbReference>
<reference evidence="7 8" key="1">
    <citation type="submission" date="2023-09" db="EMBL/GenBank/DDBJ databases">
        <authorList>
            <person name="Rey-Velasco X."/>
        </authorList>
    </citation>
    <scope>NUCLEOTIDE SEQUENCE [LARGE SCALE GENOMIC DNA]</scope>
    <source>
        <strain evidence="7 8">P385</strain>
    </source>
</reference>
<keyword evidence="3 5" id="KW-0560">Oxidoreductase</keyword>
<evidence type="ECO:0000313" key="7">
    <source>
        <dbReference type="EMBL" id="MDT0618716.1"/>
    </source>
</evidence>
<comment type="caution">
    <text evidence="7">The sequence shown here is derived from an EMBL/GenBank/DDBJ whole genome shotgun (WGS) entry which is preliminary data.</text>
</comment>
<dbReference type="InterPro" id="IPR006096">
    <property type="entry name" value="Glu/Leu/Phe/Val/Trp_DH_C"/>
</dbReference>
<dbReference type="Pfam" id="PF02812">
    <property type="entry name" value="ELFV_dehydrog_N"/>
    <property type="match status" value="1"/>
</dbReference>
<dbReference type="PRINTS" id="PR00082">
    <property type="entry name" value="GLFDHDRGNASE"/>
</dbReference>
<evidence type="ECO:0000256" key="5">
    <source>
        <dbReference type="RuleBase" id="RU004417"/>
    </source>
</evidence>
<organism evidence="7 8">
    <name type="scientific">Spectribacter acetivorans</name>
    <dbReference type="NCBI Taxonomy" id="3075603"/>
    <lineage>
        <taxon>Bacteria</taxon>
        <taxon>Pseudomonadati</taxon>
        <taxon>Pseudomonadota</taxon>
        <taxon>Gammaproteobacteria</taxon>
        <taxon>Salinisphaerales</taxon>
        <taxon>Salinisphaeraceae</taxon>
        <taxon>Spectribacter</taxon>
    </lineage>
</organism>
<dbReference type="CDD" id="cd01075">
    <property type="entry name" value="NAD_bind_Leu_Phe_Val_DH"/>
    <property type="match status" value="1"/>
</dbReference>
<evidence type="ECO:0000256" key="2">
    <source>
        <dbReference type="ARBA" id="ARBA00006382"/>
    </source>
</evidence>
<name>A0ABU3B8C6_9GAMM</name>
<dbReference type="PANTHER" id="PTHR42722:SF1">
    <property type="entry name" value="VALINE DEHYDROGENASE"/>
    <property type="match status" value="1"/>
</dbReference>
<dbReference type="InterPro" id="IPR046346">
    <property type="entry name" value="Aminoacid_DH-like_N_sf"/>
</dbReference>